<proteinExistence type="predicted"/>
<gene>
    <name evidence="1" type="ORF">M7I_2824</name>
</gene>
<reference evidence="1 2" key="1">
    <citation type="journal article" date="2012" name="Eukaryot. Cell">
        <title>Genome sequence of the fungus Glarea lozoyensis: the first genome sequence of a species from the Helotiaceae family.</title>
        <authorList>
            <person name="Youssar L."/>
            <person name="Gruening B.A."/>
            <person name="Erxleben A."/>
            <person name="Guenther S."/>
            <person name="Huettel W."/>
        </authorList>
    </citation>
    <scope>NUCLEOTIDE SEQUENCE [LARGE SCALE GENOMIC DNA]</scope>
    <source>
        <strain evidence="2">ATCC 74030 / MF5533</strain>
    </source>
</reference>
<comment type="caution">
    <text evidence="1">The sequence shown here is derived from an EMBL/GenBank/DDBJ whole genome shotgun (WGS) entry which is preliminary data.</text>
</comment>
<sequence>MSFDLTWSVTSGVWLTTMVIFLGFEWECCLSSLELDTLRWQKLAEGREIFKPGYRWHYCTMNEEGTKAWLLGCPTDPTATDLGPGGFEEYLRCAANFCLLHWGRVVRTQGFLRLPRTALVELSQEIDMEGRVVGGEELEYVGGLGGARFGFGGATRKASISSNQTQHLGSETDENEEMEIVDLKIACYRIISTRWSPRAILLHDA</sequence>
<accession>H0EJU2</accession>
<evidence type="ECO:0000313" key="2">
    <source>
        <dbReference type="Proteomes" id="UP000005446"/>
    </source>
</evidence>
<organism evidence="1 2">
    <name type="scientific">Glarea lozoyensis (strain ATCC 74030 / MF5533)</name>
    <dbReference type="NCBI Taxonomy" id="1104152"/>
    <lineage>
        <taxon>Eukaryota</taxon>
        <taxon>Fungi</taxon>
        <taxon>Dikarya</taxon>
        <taxon>Ascomycota</taxon>
        <taxon>Pezizomycotina</taxon>
        <taxon>Leotiomycetes</taxon>
        <taxon>Helotiales</taxon>
        <taxon>Helotiaceae</taxon>
        <taxon>Glarea</taxon>
    </lineage>
</organism>
<protein>
    <submittedName>
        <fullName evidence="1">Uncharacterized protein</fullName>
    </submittedName>
</protein>
<dbReference type="OrthoDB" id="432528at2759"/>
<dbReference type="EMBL" id="AGUE01000060">
    <property type="protein sequence ID" value="EHL01133.1"/>
    <property type="molecule type" value="Genomic_DNA"/>
</dbReference>
<dbReference type="InParanoid" id="H0EJU2"/>
<dbReference type="Proteomes" id="UP000005446">
    <property type="component" value="Unassembled WGS sequence"/>
</dbReference>
<dbReference type="AlphaFoldDB" id="H0EJU2"/>
<name>H0EJU2_GLAL7</name>
<keyword evidence="2" id="KW-1185">Reference proteome</keyword>
<evidence type="ECO:0000313" key="1">
    <source>
        <dbReference type="EMBL" id="EHL01133.1"/>
    </source>
</evidence>
<dbReference type="HOGENOM" id="CLU_1337619_0_0_1"/>